<evidence type="ECO:0000313" key="1">
    <source>
        <dbReference type="EMBL" id="TQE02410.1"/>
    </source>
</evidence>
<keyword evidence="2" id="KW-1185">Reference proteome</keyword>
<dbReference type="Gene3D" id="3.40.50.1820">
    <property type="entry name" value="alpha/beta hydrolase"/>
    <property type="match status" value="1"/>
</dbReference>
<protein>
    <submittedName>
        <fullName evidence="1">Uncharacterized protein</fullName>
    </submittedName>
</protein>
<dbReference type="Proteomes" id="UP000315295">
    <property type="component" value="Unassembled WGS sequence"/>
</dbReference>
<evidence type="ECO:0000313" key="2">
    <source>
        <dbReference type="Proteomes" id="UP000315295"/>
    </source>
</evidence>
<name>A0A540MVM4_MALBA</name>
<dbReference type="InterPro" id="IPR005944">
    <property type="entry name" value="Pro_iminopeptidase"/>
</dbReference>
<dbReference type="PANTHER" id="PTHR43722:SF1">
    <property type="entry name" value="PROLINE IMINOPEPTIDASE"/>
    <property type="match status" value="1"/>
</dbReference>
<dbReference type="EMBL" id="VIEB01000176">
    <property type="protein sequence ID" value="TQE02410.1"/>
    <property type="molecule type" value="Genomic_DNA"/>
</dbReference>
<accession>A0A540MVM4</accession>
<dbReference type="AlphaFoldDB" id="A0A540MVM4"/>
<gene>
    <name evidence="1" type="ORF">C1H46_011935</name>
</gene>
<dbReference type="GO" id="GO:0006508">
    <property type="term" value="P:proteolysis"/>
    <property type="evidence" value="ECO:0007669"/>
    <property type="project" value="InterPro"/>
</dbReference>
<sequence length="193" mass="21647">MDSCCVALKHTHLRRPSGFCNVGSGFLGERVRGSFNNRLWANQLRTDKRKVIPGAVLAVLTLKDAEAIGRYDMCCPMMSAWDLHKAWPEADFKVIPDAGHSANQPGIAAELVAATEKLKHIKKGQWEDRQKFVPENKQQSSHFGCRLQLETVHACLKSSYIHKEAVCKQVGSSSMHIIAWKYWTVLLNCVAFP</sequence>
<comment type="caution">
    <text evidence="1">The sequence shown here is derived from an EMBL/GenBank/DDBJ whole genome shotgun (WGS) entry which is preliminary data.</text>
</comment>
<dbReference type="GO" id="GO:0005737">
    <property type="term" value="C:cytoplasm"/>
    <property type="evidence" value="ECO:0007669"/>
    <property type="project" value="InterPro"/>
</dbReference>
<dbReference type="InterPro" id="IPR029058">
    <property type="entry name" value="AB_hydrolase_fold"/>
</dbReference>
<dbReference type="GO" id="GO:0004177">
    <property type="term" value="F:aminopeptidase activity"/>
    <property type="evidence" value="ECO:0007669"/>
    <property type="project" value="UniProtKB-EC"/>
</dbReference>
<dbReference type="SUPFAM" id="SSF53474">
    <property type="entry name" value="alpha/beta-Hydrolases"/>
    <property type="match status" value="1"/>
</dbReference>
<proteinExistence type="predicted"/>
<reference evidence="1 2" key="1">
    <citation type="journal article" date="2019" name="G3 (Bethesda)">
        <title>Sequencing of a Wild Apple (Malus baccata) Genome Unravels the Differences Between Cultivated and Wild Apple Species Regarding Disease Resistance and Cold Tolerance.</title>
        <authorList>
            <person name="Chen X."/>
        </authorList>
    </citation>
    <scope>NUCLEOTIDE SEQUENCE [LARGE SCALE GENOMIC DNA]</scope>
    <source>
        <strain evidence="2">cv. Shandingzi</strain>
        <tissue evidence="1">Leaves</tissue>
    </source>
</reference>
<dbReference type="PANTHER" id="PTHR43722">
    <property type="entry name" value="PROLINE IMINOPEPTIDASE"/>
    <property type="match status" value="1"/>
</dbReference>
<dbReference type="STRING" id="106549.A0A540MVM4"/>
<organism evidence="1 2">
    <name type="scientific">Malus baccata</name>
    <name type="common">Siberian crab apple</name>
    <name type="synonym">Pyrus baccata</name>
    <dbReference type="NCBI Taxonomy" id="106549"/>
    <lineage>
        <taxon>Eukaryota</taxon>
        <taxon>Viridiplantae</taxon>
        <taxon>Streptophyta</taxon>
        <taxon>Embryophyta</taxon>
        <taxon>Tracheophyta</taxon>
        <taxon>Spermatophyta</taxon>
        <taxon>Magnoliopsida</taxon>
        <taxon>eudicotyledons</taxon>
        <taxon>Gunneridae</taxon>
        <taxon>Pentapetalae</taxon>
        <taxon>rosids</taxon>
        <taxon>fabids</taxon>
        <taxon>Rosales</taxon>
        <taxon>Rosaceae</taxon>
        <taxon>Amygdaloideae</taxon>
        <taxon>Maleae</taxon>
        <taxon>Malus</taxon>
    </lineage>
</organism>